<dbReference type="NCBIfam" id="TIGR02281">
    <property type="entry name" value="clan_AA_DTGA"/>
    <property type="match status" value="1"/>
</dbReference>
<dbReference type="AlphaFoldDB" id="A0A1E3GT12"/>
<proteinExistence type="predicted"/>
<dbReference type="PROSITE" id="PS00141">
    <property type="entry name" value="ASP_PROTEASE"/>
    <property type="match status" value="1"/>
</dbReference>
<dbReference type="GO" id="GO:0004190">
    <property type="term" value="F:aspartic-type endopeptidase activity"/>
    <property type="evidence" value="ECO:0007669"/>
    <property type="project" value="InterPro"/>
</dbReference>
<dbReference type="Pfam" id="PF13975">
    <property type="entry name" value="gag-asp_proteas"/>
    <property type="match status" value="1"/>
</dbReference>
<sequence length="214" mass="23367">MRKLTISVLIILCIPLNAWSEDLQILVMALYRDHAVVEINRKQHFLAVGQRTPEGVILISANSNQAVMDIAGQRSIFELNNRVGGVYSAPAEMPVVSIWPTNGMYLASGSVNGYTVDFMVDTGATVIAINGETAKRLGVDYLGANQIGVRTASGVELAYSIQLQTVQLGDISLDNVDAVVIDGPEPQRALLGMSFLNAFDMERKGERLDLRRKF</sequence>
<dbReference type="InterPro" id="IPR001969">
    <property type="entry name" value="Aspartic_peptidase_AS"/>
</dbReference>
<dbReference type="EMBL" id="MCRI01000009">
    <property type="protein sequence ID" value="ODN67075.1"/>
    <property type="molecule type" value="Genomic_DNA"/>
</dbReference>
<dbReference type="Gene3D" id="2.40.70.10">
    <property type="entry name" value="Acid Proteases"/>
    <property type="match status" value="1"/>
</dbReference>
<reference evidence="1 2" key="1">
    <citation type="submission" date="2016-07" db="EMBL/GenBank/DDBJ databases">
        <title>Draft Genome Sequence of Methylophaga muralis Bur 1.</title>
        <authorList>
            <person name="Vasilenko O.V."/>
            <person name="Doronina N.V."/>
            <person name="Shmareva M.N."/>
            <person name="Tarlachkov S.V."/>
            <person name="Mustakhimov I."/>
            <person name="Trotsenko Y.A."/>
        </authorList>
    </citation>
    <scope>NUCLEOTIDE SEQUENCE [LARGE SCALE GENOMIC DNA]</scope>
    <source>
        <strain evidence="1 2">Bur 1</strain>
    </source>
</reference>
<accession>A0A1E3GT12</accession>
<dbReference type="InterPro" id="IPR011969">
    <property type="entry name" value="Clan_AA_Asp_peptidase_C"/>
</dbReference>
<dbReference type="SUPFAM" id="SSF50630">
    <property type="entry name" value="Acid proteases"/>
    <property type="match status" value="1"/>
</dbReference>
<dbReference type="CDD" id="cd05483">
    <property type="entry name" value="retropepsin_like_bacteria"/>
    <property type="match status" value="1"/>
</dbReference>
<evidence type="ECO:0008006" key="3">
    <source>
        <dbReference type="Google" id="ProtNLM"/>
    </source>
</evidence>
<dbReference type="Proteomes" id="UP000094379">
    <property type="component" value="Unassembled WGS sequence"/>
</dbReference>
<dbReference type="InterPro" id="IPR021109">
    <property type="entry name" value="Peptidase_aspartic_dom_sf"/>
</dbReference>
<keyword evidence="2" id="KW-1185">Reference proteome</keyword>
<name>A0A1E3GT12_9GAMM</name>
<dbReference type="GO" id="GO:0006508">
    <property type="term" value="P:proteolysis"/>
    <property type="evidence" value="ECO:0007669"/>
    <property type="project" value="InterPro"/>
</dbReference>
<evidence type="ECO:0000313" key="1">
    <source>
        <dbReference type="EMBL" id="ODN67075.1"/>
    </source>
</evidence>
<comment type="caution">
    <text evidence="1">The sequence shown here is derived from an EMBL/GenBank/DDBJ whole genome shotgun (WGS) entry which is preliminary data.</text>
</comment>
<gene>
    <name evidence="1" type="ORF">A9E74_01147</name>
</gene>
<protein>
    <recommendedName>
        <fullName evidence="3">Retroviral aspartyl protease</fullName>
    </recommendedName>
</protein>
<dbReference type="InterPro" id="IPR034122">
    <property type="entry name" value="Retropepsin-like_bacterial"/>
</dbReference>
<organism evidence="1 2">
    <name type="scientific">Methylophaga muralis</name>
    <dbReference type="NCBI Taxonomy" id="291169"/>
    <lineage>
        <taxon>Bacteria</taxon>
        <taxon>Pseudomonadati</taxon>
        <taxon>Pseudomonadota</taxon>
        <taxon>Gammaproteobacteria</taxon>
        <taxon>Thiotrichales</taxon>
        <taxon>Piscirickettsiaceae</taxon>
        <taxon>Methylophaga</taxon>
    </lineage>
</organism>
<dbReference type="STRING" id="291169.A9E74_01147"/>
<evidence type="ECO:0000313" key="2">
    <source>
        <dbReference type="Proteomes" id="UP000094379"/>
    </source>
</evidence>